<comment type="subcellular location">
    <subcellularLocation>
        <location evidence="6">Cell membrane</location>
        <topology evidence="6">Multi-pass membrane protein</topology>
    </subcellularLocation>
    <subcellularLocation>
        <location evidence="1">Membrane</location>
        <topology evidence="1">Multi-pass membrane protein</topology>
    </subcellularLocation>
</comment>
<name>A0AAP0X5Y2_LIQFO</name>
<gene>
    <name evidence="8" type="ORF">L1049_008866</name>
</gene>
<dbReference type="Proteomes" id="UP001415857">
    <property type="component" value="Unassembled WGS sequence"/>
</dbReference>
<feature type="transmembrane region" description="Helical" evidence="6">
    <location>
        <begin position="192"/>
        <end position="215"/>
    </location>
</feature>
<proteinExistence type="inferred from homology"/>
<evidence type="ECO:0000256" key="7">
    <source>
        <dbReference type="SAM" id="MobiDB-lite"/>
    </source>
</evidence>
<dbReference type="PANTHER" id="PTHR12385">
    <property type="entry name" value="CHOLINE TRANSPORTER-LIKE (SLC FAMILY 44)"/>
    <property type="match status" value="1"/>
</dbReference>
<feature type="transmembrane region" description="Helical" evidence="6">
    <location>
        <begin position="150"/>
        <end position="171"/>
    </location>
</feature>
<feature type="compositionally biased region" description="Polar residues" evidence="7">
    <location>
        <begin position="1"/>
        <end position="12"/>
    </location>
</feature>
<keyword evidence="4 6" id="KW-1133">Transmembrane helix</keyword>
<dbReference type="Pfam" id="PF04515">
    <property type="entry name" value="Choline_transpo"/>
    <property type="match status" value="1"/>
</dbReference>
<keyword evidence="3 6" id="KW-0812">Transmembrane</keyword>
<feature type="region of interest" description="Disordered" evidence="7">
    <location>
        <begin position="1"/>
        <end position="29"/>
    </location>
</feature>
<evidence type="ECO:0000256" key="2">
    <source>
        <dbReference type="ARBA" id="ARBA00007168"/>
    </source>
</evidence>
<keyword evidence="9" id="KW-1185">Reference proteome</keyword>
<comment type="caution">
    <text evidence="8">The sequence shown here is derived from an EMBL/GenBank/DDBJ whole genome shotgun (WGS) entry which is preliminary data.</text>
</comment>
<dbReference type="InterPro" id="IPR007603">
    <property type="entry name" value="Choline_transptr-like"/>
</dbReference>
<sequence>MATLINDSTPITTPHKIQGTHNREDRLPSTNPFKVQEASTLLLETTLAGQFLRRLFRILFYLHFLLITILIIFLTIRGFLSADHKHHFHPLNWYPPLLTSTGCAGIVAFAWQSATHRNPSKTVRAAFWLSPLLTCAFGILLVYIGSAGSLAAAAVSLVSSLIQSLYACWVNPRFDYATRVLSVAIAFPPAKTAVLVTLAIIAGTVYSCFLVAGIGGATATGTGLDTLFILVILLSLAWTLHIIKNVLHVTISRVRYMHFACGMDFNTNVALRDTIKHLMGRVCIGSALVPVLGVIRGSARAVSLVAGDTDEFMFSCANCYLGIASRLVTYGNRWGFVQLGVYNKGFVQASVDTWEMFKRVGLEPLIDSDLTGSFCFLCGVAGGAASALVAGSWALAIHKDDYATKVSIYAFLIGYFMSRVAMAWPQACVSAYYVAYADCPQASGLIQLSQLAFKSYKDLLPDCRLELTQPILAS</sequence>
<evidence type="ECO:0000256" key="4">
    <source>
        <dbReference type="ARBA" id="ARBA00022989"/>
    </source>
</evidence>
<dbReference type="GO" id="GO:0022857">
    <property type="term" value="F:transmembrane transporter activity"/>
    <property type="evidence" value="ECO:0007669"/>
    <property type="project" value="UniProtKB-UniRule"/>
</dbReference>
<evidence type="ECO:0000256" key="3">
    <source>
        <dbReference type="ARBA" id="ARBA00022692"/>
    </source>
</evidence>
<feature type="transmembrane region" description="Helical" evidence="6">
    <location>
        <begin position="92"/>
        <end position="111"/>
    </location>
</feature>
<organism evidence="8 9">
    <name type="scientific">Liquidambar formosana</name>
    <name type="common">Formosan gum</name>
    <dbReference type="NCBI Taxonomy" id="63359"/>
    <lineage>
        <taxon>Eukaryota</taxon>
        <taxon>Viridiplantae</taxon>
        <taxon>Streptophyta</taxon>
        <taxon>Embryophyta</taxon>
        <taxon>Tracheophyta</taxon>
        <taxon>Spermatophyta</taxon>
        <taxon>Magnoliopsida</taxon>
        <taxon>eudicotyledons</taxon>
        <taxon>Gunneridae</taxon>
        <taxon>Pentapetalae</taxon>
        <taxon>Saxifragales</taxon>
        <taxon>Altingiaceae</taxon>
        <taxon>Liquidambar</taxon>
    </lineage>
</organism>
<evidence type="ECO:0000313" key="9">
    <source>
        <dbReference type="Proteomes" id="UP001415857"/>
    </source>
</evidence>
<accession>A0AAP0X5Y2</accession>
<evidence type="ECO:0000256" key="5">
    <source>
        <dbReference type="ARBA" id="ARBA00023136"/>
    </source>
</evidence>
<evidence type="ECO:0000256" key="6">
    <source>
        <dbReference type="RuleBase" id="RU368066"/>
    </source>
</evidence>
<comment type="similarity">
    <text evidence="2 6">Belongs to the CTL (choline transporter-like) family.</text>
</comment>
<feature type="transmembrane region" description="Helical" evidence="6">
    <location>
        <begin position="58"/>
        <end position="80"/>
    </location>
</feature>
<reference evidence="8 9" key="1">
    <citation type="journal article" date="2024" name="Plant J.">
        <title>Genome sequences and population genomics reveal climatic adaptation and genomic divergence between two closely related sweetgum species.</title>
        <authorList>
            <person name="Xu W.Q."/>
            <person name="Ren C.Q."/>
            <person name="Zhang X.Y."/>
            <person name="Comes H.P."/>
            <person name="Liu X.H."/>
            <person name="Li Y.G."/>
            <person name="Kettle C.J."/>
            <person name="Jalonen R."/>
            <person name="Gaisberger H."/>
            <person name="Ma Y.Z."/>
            <person name="Qiu Y.X."/>
        </authorList>
    </citation>
    <scope>NUCLEOTIDE SEQUENCE [LARGE SCALE GENOMIC DNA]</scope>
    <source>
        <strain evidence="8">Hangzhou</strain>
    </source>
</reference>
<evidence type="ECO:0000313" key="8">
    <source>
        <dbReference type="EMBL" id="KAK9290692.1"/>
    </source>
</evidence>
<protein>
    <recommendedName>
        <fullName evidence="6">Choline transporter-like protein</fullName>
    </recommendedName>
</protein>
<feature type="transmembrane region" description="Helical" evidence="6">
    <location>
        <begin position="402"/>
        <end position="422"/>
    </location>
</feature>
<evidence type="ECO:0000256" key="1">
    <source>
        <dbReference type="ARBA" id="ARBA00004141"/>
    </source>
</evidence>
<dbReference type="AlphaFoldDB" id="A0AAP0X5Y2"/>
<feature type="transmembrane region" description="Helical" evidence="6">
    <location>
        <begin position="374"/>
        <end position="396"/>
    </location>
</feature>
<dbReference type="PANTHER" id="PTHR12385:SF84">
    <property type="entry name" value="CHOLINE TRANSPORTER-LIKE PROTEIN"/>
    <property type="match status" value="1"/>
</dbReference>
<feature type="transmembrane region" description="Helical" evidence="6">
    <location>
        <begin position="227"/>
        <end position="247"/>
    </location>
</feature>
<dbReference type="EMBL" id="JBBPBK010000002">
    <property type="protein sequence ID" value="KAK9290692.1"/>
    <property type="molecule type" value="Genomic_DNA"/>
</dbReference>
<dbReference type="GO" id="GO:0005886">
    <property type="term" value="C:plasma membrane"/>
    <property type="evidence" value="ECO:0007669"/>
    <property type="project" value="UniProtKB-SubCell"/>
</dbReference>
<keyword evidence="5 6" id="KW-0472">Membrane</keyword>
<comment type="function">
    <text evidence="6">Choline transporter.</text>
</comment>
<feature type="transmembrane region" description="Helical" evidence="6">
    <location>
        <begin position="123"/>
        <end position="144"/>
    </location>
</feature>